<dbReference type="RefSeq" id="WP_394846409.1">
    <property type="nucleotide sequence ID" value="NZ_CP089982.1"/>
</dbReference>
<proteinExistence type="predicted"/>
<evidence type="ECO:0000313" key="3">
    <source>
        <dbReference type="Proteomes" id="UP001379533"/>
    </source>
</evidence>
<feature type="region of interest" description="Disordered" evidence="1">
    <location>
        <begin position="189"/>
        <end position="270"/>
    </location>
</feature>
<reference evidence="2 3" key="1">
    <citation type="submission" date="2021-12" db="EMBL/GenBank/DDBJ databases">
        <title>Discovery of the Pendulisporaceae a myxobacterial family with distinct sporulation behavior and unique specialized metabolism.</title>
        <authorList>
            <person name="Garcia R."/>
            <person name="Popoff A."/>
            <person name="Bader C.D."/>
            <person name="Loehr J."/>
            <person name="Walesch S."/>
            <person name="Walt C."/>
            <person name="Boldt J."/>
            <person name="Bunk B."/>
            <person name="Haeckl F.J.F.P.J."/>
            <person name="Gunesch A.P."/>
            <person name="Birkelbach J."/>
            <person name="Nuebel U."/>
            <person name="Pietschmann T."/>
            <person name="Bach T."/>
            <person name="Mueller R."/>
        </authorList>
    </citation>
    <scope>NUCLEOTIDE SEQUENCE [LARGE SCALE GENOMIC DNA]</scope>
    <source>
        <strain evidence="2 3">MSr12523</strain>
    </source>
</reference>
<feature type="compositionally biased region" description="Low complexity" evidence="1">
    <location>
        <begin position="261"/>
        <end position="270"/>
    </location>
</feature>
<organism evidence="2 3">
    <name type="scientific">Pendulispora brunnea</name>
    <dbReference type="NCBI Taxonomy" id="2905690"/>
    <lineage>
        <taxon>Bacteria</taxon>
        <taxon>Pseudomonadati</taxon>
        <taxon>Myxococcota</taxon>
        <taxon>Myxococcia</taxon>
        <taxon>Myxococcales</taxon>
        <taxon>Sorangiineae</taxon>
        <taxon>Pendulisporaceae</taxon>
        <taxon>Pendulispora</taxon>
    </lineage>
</organism>
<evidence type="ECO:0000256" key="1">
    <source>
        <dbReference type="SAM" id="MobiDB-lite"/>
    </source>
</evidence>
<dbReference type="Proteomes" id="UP001379533">
    <property type="component" value="Chromosome"/>
</dbReference>
<evidence type="ECO:0000313" key="2">
    <source>
        <dbReference type="EMBL" id="WXA95799.1"/>
    </source>
</evidence>
<evidence type="ECO:0008006" key="4">
    <source>
        <dbReference type="Google" id="ProtNLM"/>
    </source>
</evidence>
<keyword evidence="3" id="KW-1185">Reference proteome</keyword>
<feature type="compositionally biased region" description="Pro residues" evidence="1">
    <location>
        <begin position="210"/>
        <end position="260"/>
    </location>
</feature>
<gene>
    <name evidence="2" type="ORF">LZC95_02960</name>
</gene>
<dbReference type="EMBL" id="CP089982">
    <property type="protein sequence ID" value="WXA95799.1"/>
    <property type="molecule type" value="Genomic_DNA"/>
</dbReference>
<name>A0ABZ2KFX1_9BACT</name>
<protein>
    <recommendedName>
        <fullName evidence="4">Lipoprotein</fullName>
    </recommendedName>
</protein>
<sequence length="270" mass="27098">MMLGAGMCLVASCRVGSSGSTARVEDRLGGAVFTSFDAQRDGCIQGNNPNGVDCNNYRSKEDVYASGGPGPSGLDDGQYYFAVLVPGFQNGGFIEGADGNLSDTTAGSTAGDLGSGDSMANRTYTVENHEITTYNGTHAPGTSPNGTRVLQLAPFDDTSNQGGVYILAICEVGATSPRQCKFDAFHVRDSEPDAGTSDAGPDDAGSPPVDAGPPPPVDAGPPPPVDAGPPPPVDAGQPPPEVDAGPPPPPVDAGPPPPPVDAGAPDACVH</sequence>
<accession>A0ABZ2KFX1</accession>
<feature type="compositionally biased region" description="Low complexity" evidence="1">
    <location>
        <begin position="198"/>
        <end position="209"/>
    </location>
</feature>